<feature type="region of interest" description="Disordered" evidence="1">
    <location>
        <begin position="143"/>
        <end position="163"/>
    </location>
</feature>
<gene>
    <name evidence="2" type="ORF">JF886_02625</name>
</gene>
<reference evidence="2 3" key="1">
    <citation type="submission" date="2020-10" db="EMBL/GenBank/DDBJ databases">
        <title>Ca. Dormibacterota MAGs.</title>
        <authorList>
            <person name="Montgomery K."/>
        </authorList>
    </citation>
    <scope>NUCLEOTIDE SEQUENCE [LARGE SCALE GENOMIC DNA]</scope>
    <source>
        <strain evidence="2">SC8812_S17_18</strain>
    </source>
</reference>
<accession>A0A934N4Z3</accession>
<protein>
    <submittedName>
        <fullName evidence="2">Uncharacterized protein</fullName>
    </submittedName>
</protein>
<feature type="compositionally biased region" description="Basic residues" evidence="1">
    <location>
        <begin position="153"/>
        <end position="163"/>
    </location>
</feature>
<evidence type="ECO:0000313" key="2">
    <source>
        <dbReference type="EMBL" id="MBJ7593749.1"/>
    </source>
</evidence>
<organism evidence="2 3">
    <name type="scientific">Candidatus Aeolococcus gillhamiae</name>
    <dbReference type="NCBI Taxonomy" id="3127015"/>
    <lineage>
        <taxon>Bacteria</taxon>
        <taxon>Bacillati</taxon>
        <taxon>Candidatus Dormiibacterota</taxon>
        <taxon>Candidatus Dormibacteria</taxon>
        <taxon>Candidatus Aeolococcales</taxon>
        <taxon>Candidatus Aeolococcaceae</taxon>
        <taxon>Candidatus Aeolococcus</taxon>
    </lineage>
</organism>
<evidence type="ECO:0000313" key="3">
    <source>
        <dbReference type="Proteomes" id="UP000606991"/>
    </source>
</evidence>
<dbReference type="EMBL" id="JAEKNS010000037">
    <property type="protein sequence ID" value="MBJ7593749.1"/>
    <property type="molecule type" value="Genomic_DNA"/>
</dbReference>
<evidence type="ECO:0000256" key="1">
    <source>
        <dbReference type="SAM" id="MobiDB-lite"/>
    </source>
</evidence>
<dbReference type="AlphaFoldDB" id="A0A934N4Z3"/>
<comment type="caution">
    <text evidence="2">The sequence shown here is derived from an EMBL/GenBank/DDBJ whole genome shotgun (WGS) entry which is preliminary data.</text>
</comment>
<proteinExistence type="predicted"/>
<sequence length="163" mass="19321">MATVDPDDDGIERYVVRRYAHDVRRRERCHQVVAAFDNEREFRRLLRELNSGLNRRRAEGHPVDSREHYTGVVLEPGYRRRQQDGRLVRAAIRHGVLISEDLLERLDLPKNMGLLRMVGDPSWKLDTLNLWWRRRERFKGSSDPGLGYDARVGRRRPHRSVED</sequence>
<dbReference type="Proteomes" id="UP000606991">
    <property type="component" value="Unassembled WGS sequence"/>
</dbReference>
<name>A0A934N4Z3_9BACT</name>